<dbReference type="EMBL" id="MNCJ02000316">
    <property type="protein sequence ID" value="KAF5820670.1"/>
    <property type="molecule type" value="Genomic_DNA"/>
</dbReference>
<evidence type="ECO:0000313" key="3">
    <source>
        <dbReference type="Proteomes" id="UP000215914"/>
    </source>
</evidence>
<dbReference type="AlphaFoldDB" id="A0A9K3P263"/>
<keyword evidence="1" id="KW-0812">Transmembrane</keyword>
<gene>
    <name evidence="2" type="ORF">HanXRQr2_Chr01g0004781</name>
</gene>
<dbReference type="Proteomes" id="UP000215914">
    <property type="component" value="Unassembled WGS sequence"/>
</dbReference>
<accession>A0A9K3P263</accession>
<sequence>MTAKVAVNQIIKPPNVSNLMVSQRLALKFRRVNLILLSIDLPLMVAIRSYAL</sequence>
<evidence type="ECO:0000256" key="1">
    <source>
        <dbReference type="SAM" id="Phobius"/>
    </source>
</evidence>
<keyword evidence="1" id="KW-0472">Membrane</keyword>
<keyword evidence="3" id="KW-1185">Reference proteome</keyword>
<proteinExistence type="predicted"/>
<evidence type="ECO:0000313" key="2">
    <source>
        <dbReference type="EMBL" id="KAF5820670.1"/>
    </source>
</evidence>
<feature type="transmembrane region" description="Helical" evidence="1">
    <location>
        <begin position="32"/>
        <end position="51"/>
    </location>
</feature>
<protein>
    <submittedName>
        <fullName evidence="2">Uncharacterized protein</fullName>
    </submittedName>
</protein>
<organism evidence="2 3">
    <name type="scientific">Helianthus annuus</name>
    <name type="common">Common sunflower</name>
    <dbReference type="NCBI Taxonomy" id="4232"/>
    <lineage>
        <taxon>Eukaryota</taxon>
        <taxon>Viridiplantae</taxon>
        <taxon>Streptophyta</taxon>
        <taxon>Embryophyta</taxon>
        <taxon>Tracheophyta</taxon>
        <taxon>Spermatophyta</taxon>
        <taxon>Magnoliopsida</taxon>
        <taxon>eudicotyledons</taxon>
        <taxon>Gunneridae</taxon>
        <taxon>Pentapetalae</taxon>
        <taxon>asterids</taxon>
        <taxon>campanulids</taxon>
        <taxon>Asterales</taxon>
        <taxon>Asteraceae</taxon>
        <taxon>Asteroideae</taxon>
        <taxon>Heliantheae alliance</taxon>
        <taxon>Heliantheae</taxon>
        <taxon>Helianthus</taxon>
    </lineage>
</organism>
<reference evidence="2" key="1">
    <citation type="journal article" date="2017" name="Nature">
        <title>The sunflower genome provides insights into oil metabolism, flowering and Asterid evolution.</title>
        <authorList>
            <person name="Badouin H."/>
            <person name="Gouzy J."/>
            <person name="Grassa C.J."/>
            <person name="Murat F."/>
            <person name="Staton S.E."/>
            <person name="Cottret L."/>
            <person name="Lelandais-Briere C."/>
            <person name="Owens G.L."/>
            <person name="Carrere S."/>
            <person name="Mayjonade B."/>
            <person name="Legrand L."/>
            <person name="Gill N."/>
            <person name="Kane N.C."/>
            <person name="Bowers J.E."/>
            <person name="Hubner S."/>
            <person name="Bellec A."/>
            <person name="Berard A."/>
            <person name="Berges H."/>
            <person name="Blanchet N."/>
            <person name="Boniface M.C."/>
            <person name="Brunel D."/>
            <person name="Catrice O."/>
            <person name="Chaidir N."/>
            <person name="Claudel C."/>
            <person name="Donnadieu C."/>
            <person name="Faraut T."/>
            <person name="Fievet G."/>
            <person name="Helmstetter N."/>
            <person name="King M."/>
            <person name="Knapp S.J."/>
            <person name="Lai Z."/>
            <person name="Le Paslier M.C."/>
            <person name="Lippi Y."/>
            <person name="Lorenzon L."/>
            <person name="Mandel J.R."/>
            <person name="Marage G."/>
            <person name="Marchand G."/>
            <person name="Marquand E."/>
            <person name="Bret-Mestries E."/>
            <person name="Morien E."/>
            <person name="Nambeesan S."/>
            <person name="Nguyen T."/>
            <person name="Pegot-Espagnet P."/>
            <person name="Pouilly N."/>
            <person name="Raftis F."/>
            <person name="Sallet E."/>
            <person name="Schiex T."/>
            <person name="Thomas J."/>
            <person name="Vandecasteele C."/>
            <person name="Vares D."/>
            <person name="Vear F."/>
            <person name="Vautrin S."/>
            <person name="Crespi M."/>
            <person name="Mangin B."/>
            <person name="Burke J.M."/>
            <person name="Salse J."/>
            <person name="Munos S."/>
            <person name="Vincourt P."/>
            <person name="Rieseberg L.H."/>
            <person name="Langlade N.B."/>
        </authorList>
    </citation>
    <scope>NUCLEOTIDE SEQUENCE</scope>
    <source>
        <tissue evidence="2">Leaves</tissue>
    </source>
</reference>
<dbReference type="Gramene" id="mRNA:HanXRQr2_Chr01g0004781">
    <property type="protein sequence ID" value="CDS:HanXRQr2_Chr01g0004781.1"/>
    <property type="gene ID" value="HanXRQr2_Chr01g0004781"/>
</dbReference>
<name>A0A9K3P263_HELAN</name>
<comment type="caution">
    <text evidence="2">The sequence shown here is derived from an EMBL/GenBank/DDBJ whole genome shotgun (WGS) entry which is preliminary data.</text>
</comment>
<reference evidence="2" key="2">
    <citation type="submission" date="2020-06" db="EMBL/GenBank/DDBJ databases">
        <title>Helianthus annuus Genome sequencing and assembly Release 2.</title>
        <authorList>
            <person name="Gouzy J."/>
            <person name="Langlade N."/>
            <person name="Munos S."/>
        </authorList>
    </citation>
    <scope>NUCLEOTIDE SEQUENCE</scope>
    <source>
        <tissue evidence="2">Leaves</tissue>
    </source>
</reference>
<keyword evidence="1" id="KW-1133">Transmembrane helix</keyword>